<comment type="caution">
    <text evidence="1">The sequence shown here is derived from an EMBL/GenBank/DDBJ whole genome shotgun (WGS) entry which is preliminary data.</text>
</comment>
<gene>
    <name evidence="1" type="ORF">OIK40_14180</name>
</gene>
<accession>A0ABT5JT46</accession>
<organism evidence="1 2">
    <name type="scientific">Erythrobacter fulvus</name>
    <dbReference type="NCBI Taxonomy" id="2987523"/>
    <lineage>
        <taxon>Bacteria</taxon>
        <taxon>Pseudomonadati</taxon>
        <taxon>Pseudomonadota</taxon>
        <taxon>Alphaproteobacteria</taxon>
        <taxon>Sphingomonadales</taxon>
        <taxon>Erythrobacteraceae</taxon>
        <taxon>Erythrobacter/Porphyrobacter group</taxon>
        <taxon>Erythrobacter</taxon>
    </lineage>
</organism>
<reference evidence="1 2" key="1">
    <citation type="submission" date="2022-10" db="EMBL/GenBank/DDBJ databases">
        <title>Erythrobacter sp. sf7 Genome sequencing.</title>
        <authorList>
            <person name="Park S."/>
        </authorList>
    </citation>
    <scope>NUCLEOTIDE SEQUENCE [LARGE SCALE GENOMIC DNA]</scope>
    <source>
        <strain evidence="2">sf7</strain>
    </source>
</reference>
<protein>
    <recommendedName>
        <fullName evidence="3">Histidine kinase</fullName>
    </recommendedName>
</protein>
<evidence type="ECO:0000313" key="1">
    <source>
        <dbReference type="EMBL" id="MDC8755794.1"/>
    </source>
</evidence>
<sequence>MLALAINLLFVAVAVAALLTLVDTALKARRAYDGLMREKALMDAGFVMQVAPREVRLRAADRRAGVAMLPRRTALLRPQPVLARGAA</sequence>
<keyword evidence="2" id="KW-1185">Reference proteome</keyword>
<evidence type="ECO:0000313" key="2">
    <source>
        <dbReference type="Proteomes" id="UP001216558"/>
    </source>
</evidence>
<dbReference type="Proteomes" id="UP001216558">
    <property type="component" value="Unassembled WGS sequence"/>
</dbReference>
<dbReference type="RefSeq" id="WP_273679005.1">
    <property type="nucleotide sequence ID" value="NZ_JAQQXQ010000014.1"/>
</dbReference>
<dbReference type="EMBL" id="JAQQXQ010000014">
    <property type="protein sequence ID" value="MDC8755794.1"/>
    <property type="molecule type" value="Genomic_DNA"/>
</dbReference>
<name>A0ABT5JT46_9SPHN</name>
<proteinExistence type="predicted"/>
<evidence type="ECO:0008006" key="3">
    <source>
        <dbReference type="Google" id="ProtNLM"/>
    </source>
</evidence>